<evidence type="ECO:0000256" key="1">
    <source>
        <dbReference type="ARBA" id="ARBA00009283"/>
    </source>
</evidence>
<dbReference type="GO" id="GO:0016020">
    <property type="term" value="C:membrane"/>
    <property type="evidence" value="ECO:0007669"/>
    <property type="project" value="TreeGrafter"/>
</dbReference>
<dbReference type="GO" id="GO:0017110">
    <property type="term" value="F:nucleoside diphosphate phosphatase activity"/>
    <property type="evidence" value="ECO:0007669"/>
    <property type="project" value="TreeGrafter"/>
</dbReference>
<dbReference type="PANTHER" id="PTHR11782:SF83">
    <property type="entry name" value="GUANOSINE-DIPHOSPHATASE"/>
    <property type="match status" value="1"/>
</dbReference>
<dbReference type="InterPro" id="IPR000407">
    <property type="entry name" value="GDA1_CD39_NTPase"/>
</dbReference>
<organism evidence="5 6">
    <name type="scientific">Paramecium primaurelia</name>
    <dbReference type="NCBI Taxonomy" id="5886"/>
    <lineage>
        <taxon>Eukaryota</taxon>
        <taxon>Sar</taxon>
        <taxon>Alveolata</taxon>
        <taxon>Ciliophora</taxon>
        <taxon>Intramacronucleata</taxon>
        <taxon>Oligohymenophorea</taxon>
        <taxon>Peniculida</taxon>
        <taxon>Parameciidae</taxon>
        <taxon>Paramecium</taxon>
    </lineage>
</organism>
<dbReference type="PANTHER" id="PTHR11782">
    <property type="entry name" value="ADENOSINE/GUANOSINE DIPHOSPHATASE"/>
    <property type="match status" value="1"/>
</dbReference>
<dbReference type="OMA" id="GNAISDM"/>
<comment type="similarity">
    <text evidence="1">Belongs to the GDA1/CD39 NTPase family.</text>
</comment>
<feature type="active site" description="Proton acceptor" evidence="3">
    <location>
        <position position="160"/>
    </location>
</feature>
<dbReference type="CDD" id="cd24003">
    <property type="entry name" value="ASKHA_NBD_GDA1_CD39_NTPase"/>
    <property type="match status" value="1"/>
</dbReference>
<evidence type="ECO:0000313" key="5">
    <source>
        <dbReference type="EMBL" id="CAD8100835.1"/>
    </source>
</evidence>
<keyword evidence="2" id="KW-0378">Hydrolase</keyword>
<comment type="caution">
    <text evidence="5">The sequence shown here is derived from an EMBL/GenBank/DDBJ whole genome shotgun (WGS) entry which is preliminary data.</text>
</comment>
<keyword evidence="4" id="KW-0547">Nucleotide-binding</keyword>
<sequence>MIIFYIIAPVFSYLIDQHYQPLNWFQYGDTTCYGVMFDAGSSGTRVYVYSWSCRENKTMAYINITEKTLEYKVEPGIDSFGKDLESLKSYIDDLIQFAYENVPYTMHKYTPIMLAATAGMRMIPTFYQIQIISTIRDIFRSSKFLFHRDDWCRIITGQEEGAYMWLSINYMIGKLGITDNEHALTVDLGGGSTQLAFKPKQNIDNSEVNLRIPNHNQYKIYSQSYLYYGIDQAKKAIFENEIKKLDKNNLVYQSPCFHNGYRNTYKYNQSYIIIGTGNINKCVDLINQYLNNDKSKCIYENCGINGVYQPEIDSELIYGLGGVQFMAEFLNLEEYTLEQYFINAVKFCTMSYEEIQQHEIYSKNKYSNGNYFSVLYVYSLLSHGYGIKQNQIIKSPKLIGNITPTWTLAAMFYQIAQIDCEQDSPICSTIMNN</sequence>
<dbReference type="EMBL" id="CAJJDM010000116">
    <property type="protein sequence ID" value="CAD8100835.1"/>
    <property type="molecule type" value="Genomic_DNA"/>
</dbReference>
<dbReference type="GO" id="GO:0005524">
    <property type="term" value="F:ATP binding"/>
    <property type="evidence" value="ECO:0007669"/>
    <property type="project" value="UniProtKB-KW"/>
</dbReference>
<keyword evidence="4" id="KW-0067">ATP-binding</keyword>
<proteinExistence type="inferred from homology"/>
<dbReference type="AlphaFoldDB" id="A0A8S1PCR8"/>
<evidence type="ECO:0000256" key="4">
    <source>
        <dbReference type="PIRSR" id="PIRSR600407-2"/>
    </source>
</evidence>
<gene>
    <name evidence="5" type="ORF">PPRIM_AZ9-3.1.T1130123</name>
</gene>
<feature type="binding site" evidence="4">
    <location>
        <begin position="190"/>
        <end position="194"/>
    </location>
    <ligand>
        <name>ATP</name>
        <dbReference type="ChEBI" id="CHEBI:30616"/>
    </ligand>
</feature>
<name>A0A8S1PCR8_PARPR</name>
<protein>
    <recommendedName>
        <fullName evidence="7">Apyrase</fullName>
    </recommendedName>
</protein>
<keyword evidence="6" id="KW-1185">Reference proteome</keyword>
<dbReference type="Proteomes" id="UP000688137">
    <property type="component" value="Unassembled WGS sequence"/>
</dbReference>
<reference evidence="5" key="1">
    <citation type="submission" date="2021-01" db="EMBL/GenBank/DDBJ databases">
        <authorList>
            <consortium name="Genoscope - CEA"/>
            <person name="William W."/>
        </authorList>
    </citation>
    <scope>NUCLEOTIDE SEQUENCE</scope>
</reference>
<evidence type="ECO:0000256" key="3">
    <source>
        <dbReference type="PIRSR" id="PIRSR600407-1"/>
    </source>
</evidence>
<accession>A0A8S1PCR8</accession>
<evidence type="ECO:0008006" key="7">
    <source>
        <dbReference type="Google" id="ProtNLM"/>
    </source>
</evidence>
<evidence type="ECO:0000313" key="6">
    <source>
        <dbReference type="Proteomes" id="UP000688137"/>
    </source>
</evidence>
<dbReference type="GO" id="GO:0009134">
    <property type="term" value="P:nucleoside diphosphate catabolic process"/>
    <property type="evidence" value="ECO:0007669"/>
    <property type="project" value="TreeGrafter"/>
</dbReference>
<evidence type="ECO:0000256" key="2">
    <source>
        <dbReference type="ARBA" id="ARBA00022801"/>
    </source>
</evidence>
<dbReference type="Pfam" id="PF01150">
    <property type="entry name" value="GDA1_CD39"/>
    <property type="match status" value="1"/>
</dbReference>